<protein>
    <recommendedName>
        <fullName evidence="2">DNA polymerase delta subunit 3</fullName>
    </recommendedName>
</protein>
<feature type="compositionally biased region" description="Basic and acidic residues" evidence="5">
    <location>
        <begin position="388"/>
        <end position="397"/>
    </location>
</feature>
<dbReference type="EMBL" id="KZ819638">
    <property type="protein sequence ID" value="PWN88133.1"/>
    <property type="molecule type" value="Genomic_DNA"/>
</dbReference>
<feature type="region of interest" description="Disordered" evidence="5">
    <location>
        <begin position="65"/>
        <end position="100"/>
    </location>
</feature>
<dbReference type="OrthoDB" id="514823at2759"/>
<keyword evidence="7" id="KW-1185">Reference proteome</keyword>
<evidence type="ECO:0000256" key="2">
    <source>
        <dbReference type="ARBA" id="ARBA00017589"/>
    </source>
</evidence>
<evidence type="ECO:0000256" key="3">
    <source>
        <dbReference type="ARBA" id="ARBA00022705"/>
    </source>
</evidence>
<feature type="compositionally biased region" description="Low complexity" evidence="5">
    <location>
        <begin position="209"/>
        <end position="242"/>
    </location>
</feature>
<feature type="compositionally biased region" description="Basic and acidic residues" evidence="5">
    <location>
        <begin position="452"/>
        <end position="470"/>
    </location>
</feature>
<name>A0A316YJ60_9BASI</name>
<feature type="compositionally biased region" description="Low complexity" evidence="5">
    <location>
        <begin position="440"/>
        <end position="451"/>
    </location>
</feature>
<sequence length="522" mass="55654">MDETSDFLLKWVILDKKPISARLYARLRRVHVSQARDEMQAFYETKNGKEAFATYFVTGRSKEAATDDTQVTQGSMEVDEEADGGSQAGPSGAREGDVVSVPERSEMLLVGQDKLKEVEERLDQVFTRQLYALSPPLPDPPTEASKVATMSSLSTIAQDLRSHQELVQAWEETGRGVQLGVIANDEIKDAGPSKTFVPNGKAAGSGGQKVAPAPAKATATVKSEPISKSSPAAAAASVPSKSAADKKKSSGLDWSKAKKEAPTAVEKKAASKRKTAESDEDDDEDEPDAGPIGYKDEDEEMGEAKAAGDVAPEQGGATRKRADAGDKADEERKRREAKKKELMDMMDDDDEPGAKDPPVETSKTPSTSMMKGTETKTDKVKTSANRNSKAEEGPEKPVKRRVRKQREIVVGKEKVKNEKGYWVSKEIKGYESYSSDESDSPPTKTKSAASSKRSEEQKVSAKSSSNDKESPAAAAAPASEAKSATSSAAPSPAPSAPTKSGTASKKAGGQSKLSSFFGKPKG</sequence>
<dbReference type="GO" id="GO:0006271">
    <property type="term" value="P:DNA strand elongation involved in DNA replication"/>
    <property type="evidence" value="ECO:0007669"/>
    <property type="project" value="TreeGrafter"/>
</dbReference>
<dbReference type="InterPro" id="IPR041913">
    <property type="entry name" value="POLD3_sf"/>
</dbReference>
<dbReference type="GO" id="GO:0006297">
    <property type="term" value="P:nucleotide-excision repair, DNA gap filling"/>
    <property type="evidence" value="ECO:0007669"/>
    <property type="project" value="TreeGrafter"/>
</dbReference>
<feature type="compositionally biased region" description="Basic and acidic residues" evidence="5">
    <location>
        <begin position="405"/>
        <end position="429"/>
    </location>
</feature>
<feature type="compositionally biased region" description="Basic and acidic residues" evidence="5">
    <location>
        <begin position="243"/>
        <end position="277"/>
    </location>
</feature>
<dbReference type="RefSeq" id="XP_025375331.1">
    <property type="nucleotide sequence ID" value="XM_025522292.1"/>
</dbReference>
<dbReference type="GO" id="GO:0043625">
    <property type="term" value="C:delta DNA polymerase complex"/>
    <property type="evidence" value="ECO:0007669"/>
    <property type="project" value="InterPro"/>
</dbReference>
<feature type="compositionally biased region" description="Acidic residues" evidence="5">
    <location>
        <begin position="278"/>
        <end position="288"/>
    </location>
</feature>
<feature type="compositionally biased region" description="Polar residues" evidence="5">
    <location>
        <begin position="361"/>
        <end position="370"/>
    </location>
</feature>
<dbReference type="InterPro" id="IPR019038">
    <property type="entry name" value="POLD3"/>
</dbReference>
<evidence type="ECO:0000313" key="6">
    <source>
        <dbReference type="EMBL" id="PWN88133.1"/>
    </source>
</evidence>
<dbReference type="GO" id="GO:0003887">
    <property type="term" value="F:DNA-directed DNA polymerase activity"/>
    <property type="evidence" value="ECO:0007669"/>
    <property type="project" value="TreeGrafter"/>
</dbReference>
<dbReference type="InParanoid" id="A0A316YJ60"/>
<feature type="region of interest" description="Disordered" evidence="5">
    <location>
        <begin position="188"/>
        <end position="522"/>
    </location>
</feature>
<dbReference type="STRING" id="215250.A0A316YJ60"/>
<evidence type="ECO:0000313" key="7">
    <source>
        <dbReference type="Proteomes" id="UP000245768"/>
    </source>
</evidence>
<dbReference type="Gene3D" id="3.90.1030.20">
    <property type="entry name" value="DNA polymerase delta, p66 (Cdc27) subunit, wHTH domain"/>
    <property type="match status" value="1"/>
</dbReference>
<dbReference type="GeneID" id="37044208"/>
<gene>
    <name evidence="6" type="ORF">FA10DRAFT_268354</name>
</gene>
<dbReference type="GO" id="GO:1904161">
    <property type="term" value="P:DNA synthesis involved in UV-damage excision repair"/>
    <property type="evidence" value="ECO:0007669"/>
    <property type="project" value="TreeGrafter"/>
</dbReference>
<feature type="compositionally biased region" description="Basic and acidic residues" evidence="5">
    <location>
        <begin position="320"/>
        <end position="343"/>
    </location>
</feature>
<reference evidence="6 7" key="1">
    <citation type="journal article" date="2018" name="Mol. Biol. Evol.">
        <title>Broad Genomic Sampling Reveals a Smut Pathogenic Ancestry of the Fungal Clade Ustilaginomycotina.</title>
        <authorList>
            <person name="Kijpornyongpan T."/>
            <person name="Mondo S.J."/>
            <person name="Barry K."/>
            <person name="Sandor L."/>
            <person name="Lee J."/>
            <person name="Lipzen A."/>
            <person name="Pangilinan J."/>
            <person name="LaButti K."/>
            <person name="Hainaut M."/>
            <person name="Henrissat B."/>
            <person name="Grigoriev I.V."/>
            <person name="Spatafora J.W."/>
            <person name="Aime M.C."/>
        </authorList>
    </citation>
    <scope>NUCLEOTIDE SEQUENCE [LARGE SCALE GENOMIC DNA]</scope>
    <source>
        <strain evidence="6 7">MCA 4198</strain>
    </source>
</reference>
<dbReference type="PANTHER" id="PTHR17598:SF13">
    <property type="entry name" value="DNA POLYMERASE DELTA SUBUNIT 3"/>
    <property type="match status" value="1"/>
</dbReference>
<evidence type="ECO:0000256" key="4">
    <source>
        <dbReference type="ARBA" id="ARBA00023242"/>
    </source>
</evidence>
<dbReference type="Proteomes" id="UP000245768">
    <property type="component" value="Unassembled WGS sequence"/>
</dbReference>
<keyword evidence="3" id="KW-0235">DNA replication</keyword>
<organism evidence="6 7">
    <name type="scientific">Acaromyces ingoldii</name>
    <dbReference type="NCBI Taxonomy" id="215250"/>
    <lineage>
        <taxon>Eukaryota</taxon>
        <taxon>Fungi</taxon>
        <taxon>Dikarya</taxon>
        <taxon>Basidiomycota</taxon>
        <taxon>Ustilaginomycotina</taxon>
        <taxon>Exobasidiomycetes</taxon>
        <taxon>Exobasidiales</taxon>
        <taxon>Cryptobasidiaceae</taxon>
        <taxon>Acaromyces</taxon>
    </lineage>
</organism>
<accession>A0A316YJ60</accession>
<proteinExistence type="predicted"/>
<evidence type="ECO:0000256" key="5">
    <source>
        <dbReference type="SAM" id="MobiDB-lite"/>
    </source>
</evidence>
<keyword evidence="4" id="KW-0539">Nucleus</keyword>
<dbReference type="Pfam" id="PF09507">
    <property type="entry name" value="CDC27"/>
    <property type="match status" value="1"/>
</dbReference>
<dbReference type="PANTHER" id="PTHR17598">
    <property type="entry name" value="DNA POLYMERASE DELTA SUBUNIT 3"/>
    <property type="match status" value="1"/>
</dbReference>
<dbReference type="AlphaFoldDB" id="A0A316YJ60"/>
<comment type="subcellular location">
    <subcellularLocation>
        <location evidence="1">Nucleus</location>
    </subcellularLocation>
</comment>
<feature type="compositionally biased region" description="Low complexity" evidence="5">
    <location>
        <begin position="471"/>
        <end position="504"/>
    </location>
</feature>
<evidence type="ECO:0000256" key="1">
    <source>
        <dbReference type="ARBA" id="ARBA00004123"/>
    </source>
</evidence>